<evidence type="ECO:0000256" key="1">
    <source>
        <dbReference type="SAM" id="MobiDB-lite"/>
    </source>
</evidence>
<dbReference type="EMBL" id="JBHTJT010000050">
    <property type="protein sequence ID" value="MFD0982017.1"/>
    <property type="molecule type" value="Genomic_DNA"/>
</dbReference>
<dbReference type="Proteomes" id="UP001597108">
    <property type="component" value="Unassembled WGS sequence"/>
</dbReference>
<organism evidence="2 3">
    <name type="scientific">Tropicimonas aquimaris</name>
    <dbReference type="NCBI Taxonomy" id="914152"/>
    <lineage>
        <taxon>Bacteria</taxon>
        <taxon>Pseudomonadati</taxon>
        <taxon>Pseudomonadota</taxon>
        <taxon>Alphaproteobacteria</taxon>
        <taxon>Rhodobacterales</taxon>
        <taxon>Roseobacteraceae</taxon>
        <taxon>Tropicimonas</taxon>
    </lineage>
</organism>
<accession>A0ABW3IV28</accession>
<feature type="region of interest" description="Disordered" evidence="1">
    <location>
        <begin position="1"/>
        <end position="22"/>
    </location>
</feature>
<evidence type="ECO:0000313" key="2">
    <source>
        <dbReference type="EMBL" id="MFD0982017.1"/>
    </source>
</evidence>
<gene>
    <name evidence="2" type="ORF">ACFQ2S_20485</name>
</gene>
<keyword evidence="3" id="KW-1185">Reference proteome</keyword>
<name>A0ABW3IV28_9RHOB</name>
<dbReference type="RefSeq" id="WP_386077379.1">
    <property type="nucleotide sequence ID" value="NZ_JBHTJT010000050.1"/>
</dbReference>
<sequence>MLSPPGSPFDVLGDTLDTGADGQVNDDAMAASGTHLPETCEVRDWTTFA</sequence>
<reference evidence="3" key="1">
    <citation type="journal article" date="2019" name="Int. J. Syst. Evol. Microbiol.">
        <title>The Global Catalogue of Microorganisms (GCM) 10K type strain sequencing project: providing services to taxonomists for standard genome sequencing and annotation.</title>
        <authorList>
            <consortium name="The Broad Institute Genomics Platform"/>
            <consortium name="The Broad Institute Genome Sequencing Center for Infectious Disease"/>
            <person name="Wu L."/>
            <person name="Ma J."/>
        </authorList>
    </citation>
    <scope>NUCLEOTIDE SEQUENCE [LARGE SCALE GENOMIC DNA]</scope>
    <source>
        <strain evidence="3">CCUG 60524</strain>
    </source>
</reference>
<protein>
    <submittedName>
        <fullName evidence="2">Uncharacterized protein</fullName>
    </submittedName>
</protein>
<evidence type="ECO:0000313" key="3">
    <source>
        <dbReference type="Proteomes" id="UP001597108"/>
    </source>
</evidence>
<comment type="caution">
    <text evidence="2">The sequence shown here is derived from an EMBL/GenBank/DDBJ whole genome shotgun (WGS) entry which is preliminary data.</text>
</comment>
<proteinExistence type="predicted"/>